<dbReference type="PANTHER" id="PTHR34406">
    <property type="entry name" value="PROTEIN YCEI"/>
    <property type="match status" value="1"/>
</dbReference>
<dbReference type="AlphaFoldDB" id="A0A0C1GRP9"/>
<keyword evidence="6" id="KW-1185">Reference proteome</keyword>
<evidence type="ECO:0000256" key="1">
    <source>
        <dbReference type="SAM" id="SignalP"/>
    </source>
</evidence>
<accession>A0A0C1GRP9</accession>
<dbReference type="EMBL" id="JUFZ01000045">
    <property type="protein sequence ID" value="KIC08091.1"/>
    <property type="molecule type" value="Genomic_DNA"/>
</dbReference>
<dbReference type="SUPFAM" id="SSF101874">
    <property type="entry name" value="YceI-like"/>
    <property type="match status" value="1"/>
</dbReference>
<feature type="domain" description="Lipid/polyisoprenoid-binding YceI-like" evidence="2">
    <location>
        <begin position="21"/>
        <end position="185"/>
    </location>
</feature>
<feature type="signal peptide" evidence="1">
    <location>
        <begin position="1"/>
        <end position="19"/>
    </location>
</feature>
<feature type="chain" id="PRO_5002132827" evidence="1">
    <location>
        <begin position="20"/>
        <end position="187"/>
    </location>
</feature>
<name>A0A0C1GRP9_9NEIS</name>
<evidence type="ECO:0000313" key="3">
    <source>
        <dbReference type="EMBL" id="KIC08091.1"/>
    </source>
</evidence>
<dbReference type="PANTHER" id="PTHR34406:SF2">
    <property type="entry name" value="PERIPLASMIC PROTEIN"/>
    <property type="match status" value="1"/>
</dbReference>
<dbReference type="Proteomes" id="UP000829504">
    <property type="component" value="Chromosome"/>
</dbReference>
<dbReference type="Pfam" id="PF04264">
    <property type="entry name" value="YceI"/>
    <property type="match status" value="1"/>
</dbReference>
<dbReference type="PATRIC" id="fig|1056807.3.peg.1191"/>
<protein>
    <submittedName>
        <fullName evidence="4">YceI family protein</fullName>
    </submittedName>
</protein>
<organism evidence="3 5">
    <name type="scientific">Morococcus cerebrosus</name>
    <dbReference type="NCBI Taxonomy" id="1056807"/>
    <lineage>
        <taxon>Bacteria</taxon>
        <taxon>Pseudomonadati</taxon>
        <taxon>Pseudomonadota</taxon>
        <taxon>Betaproteobacteria</taxon>
        <taxon>Neisseriales</taxon>
        <taxon>Neisseriaceae</taxon>
        <taxon>Morococcus</taxon>
    </lineage>
</organism>
<dbReference type="EMBL" id="CP094242">
    <property type="protein sequence ID" value="UNV88075.1"/>
    <property type="molecule type" value="Genomic_DNA"/>
</dbReference>
<evidence type="ECO:0000259" key="2">
    <source>
        <dbReference type="SMART" id="SM00867"/>
    </source>
</evidence>
<evidence type="ECO:0000313" key="5">
    <source>
        <dbReference type="Proteomes" id="UP000031390"/>
    </source>
</evidence>
<dbReference type="SMART" id="SM00867">
    <property type="entry name" value="YceI"/>
    <property type="match status" value="1"/>
</dbReference>
<dbReference type="RefSeq" id="WP_039407246.1">
    <property type="nucleotide sequence ID" value="NZ_CP094242.1"/>
</dbReference>
<gene>
    <name evidence="3" type="ORF">MCC93_12360</name>
    <name evidence="4" type="ORF">MON37_03830</name>
</gene>
<evidence type="ECO:0000313" key="6">
    <source>
        <dbReference type="Proteomes" id="UP000829504"/>
    </source>
</evidence>
<reference evidence="3 5" key="1">
    <citation type="submission" date="2014-12" db="EMBL/GenBank/DDBJ databases">
        <title>Genome sequence of Morococcus cerebrosus.</title>
        <authorList>
            <person name="Shin S.-K."/>
            <person name="Yi H."/>
        </authorList>
    </citation>
    <scope>NUCLEOTIDE SEQUENCE [LARGE SCALE GENOMIC DNA]</scope>
    <source>
        <strain evidence="3 5">CIP 81.93</strain>
    </source>
</reference>
<dbReference type="InterPro" id="IPR036761">
    <property type="entry name" value="TTHA0802/YceI-like_sf"/>
</dbReference>
<dbReference type="InterPro" id="IPR007372">
    <property type="entry name" value="Lipid/polyisoprenoid-bd_YceI"/>
</dbReference>
<sequence length="187" mass="20382">MKKIIFAALAAAAIGTASAATYKVDEYHANARFAIDHFNTSTNVGGFYGLTGSVDFDQAKRTGKIDITIPVANLQSGSQHFTDHLKSADIFDAAKYPNIRFVSTKFNFNGKKLLSVDGNLTMHGKTAPVKLKAEKFNCYQSPMAKTEVCGGDFSTTIDRTKWGVDYLVDAGMTKNVRIDIQIEAAKQ</sequence>
<evidence type="ECO:0000313" key="4">
    <source>
        <dbReference type="EMBL" id="UNV88075.1"/>
    </source>
</evidence>
<dbReference type="Gene3D" id="2.40.128.110">
    <property type="entry name" value="Lipid/polyisoprenoid-binding, YceI-like"/>
    <property type="match status" value="1"/>
</dbReference>
<proteinExistence type="predicted"/>
<reference evidence="4 6" key="2">
    <citation type="submission" date="2022-03" db="EMBL/GenBank/DDBJ databases">
        <title>Genome sequencing of Morococcus cerebrosus.</title>
        <authorList>
            <person name="Baek M.-G."/>
            <person name="Yi H."/>
        </authorList>
    </citation>
    <scope>NUCLEOTIDE SEQUENCE [LARGE SCALE GENOMIC DNA]</scope>
    <source>
        <strain evidence="4 6">CIP 81.93</strain>
    </source>
</reference>
<keyword evidence="1" id="KW-0732">Signal</keyword>
<dbReference type="Proteomes" id="UP000031390">
    <property type="component" value="Unassembled WGS sequence"/>
</dbReference>